<evidence type="ECO:0000256" key="5">
    <source>
        <dbReference type="ARBA" id="ARBA00022692"/>
    </source>
</evidence>
<evidence type="ECO:0000256" key="4">
    <source>
        <dbReference type="ARBA" id="ARBA00022475"/>
    </source>
</evidence>
<evidence type="ECO:0000256" key="9">
    <source>
        <dbReference type="ARBA" id="ARBA00023136"/>
    </source>
</evidence>
<accession>A0A133KM93</accession>
<proteinExistence type="inferred from homology"/>
<dbReference type="Pfam" id="PF02699">
    <property type="entry name" value="YajC"/>
    <property type="match status" value="1"/>
</dbReference>
<dbReference type="PANTHER" id="PTHR33909:SF1">
    <property type="entry name" value="SEC TRANSLOCON ACCESSORY COMPLEX SUBUNIT YAJC"/>
    <property type="match status" value="1"/>
</dbReference>
<dbReference type="PANTHER" id="PTHR33909">
    <property type="entry name" value="SEC TRANSLOCON ACCESSORY COMPLEX SUBUNIT YAJC"/>
    <property type="match status" value="1"/>
</dbReference>
<feature type="region of interest" description="Disordered" evidence="10">
    <location>
        <begin position="90"/>
        <end position="131"/>
    </location>
</feature>
<organism evidence="11 12">
    <name type="scientific">Bifidobacterium bifidum</name>
    <dbReference type="NCBI Taxonomy" id="1681"/>
    <lineage>
        <taxon>Bacteria</taxon>
        <taxon>Bacillati</taxon>
        <taxon>Actinomycetota</taxon>
        <taxon>Actinomycetes</taxon>
        <taxon>Bifidobacteriales</taxon>
        <taxon>Bifidobacteriaceae</taxon>
        <taxon>Bifidobacterium</taxon>
    </lineage>
</organism>
<comment type="caution">
    <text evidence="11">The sequence shown here is derived from an EMBL/GenBank/DDBJ whole genome shotgun (WGS) entry which is preliminary data.</text>
</comment>
<feature type="compositionally biased region" description="Acidic residues" evidence="10">
    <location>
        <begin position="90"/>
        <end position="101"/>
    </location>
</feature>
<evidence type="ECO:0000256" key="10">
    <source>
        <dbReference type="SAM" id="MobiDB-lite"/>
    </source>
</evidence>
<evidence type="ECO:0000256" key="1">
    <source>
        <dbReference type="ARBA" id="ARBA00004162"/>
    </source>
</evidence>
<dbReference type="AlphaFoldDB" id="A0A133KM93"/>
<keyword evidence="3" id="KW-0813">Transport</keyword>
<keyword evidence="7" id="KW-1133">Transmembrane helix</keyword>
<sequence length="131" mass="14756">MIVFIVLIGIMMWWQSRKAKQQQQKMKDFRSSLEPGTEVITIGGIIGKVVSVDEEYEEIVIDSEGSLLRFTFRAINKEYTRPAFIHDDEVEDAEQTDEADDQAQVPVDKALESAENATQSDDSAQTADAEK</sequence>
<feature type="compositionally biased region" description="Polar residues" evidence="10">
    <location>
        <begin position="115"/>
        <end position="131"/>
    </location>
</feature>
<evidence type="ECO:0000256" key="8">
    <source>
        <dbReference type="ARBA" id="ARBA00023010"/>
    </source>
</evidence>
<dbReference type="InterPro" id="IPR003849">
    <property type="entry name" value="Preprotein_translocase_YajC"/>
</dbReference>
<keyword evidence="9" id="KW-0472">Membrane</keyword>
<dbReference type="PATRIC" id="fig|1681.53.peg.1604"/>
<evidence type="ECO:0000256" key="3">
    <source>
        <dbReference type="ARBA" id="ARBA00022448"/>
    </source>
</evidence>
<dbReference type="GO" id="GO:0015031">
    <property type="term" value="P:protein transport"/>
    <property type="evidence" value="ECO:0007669"/>
    <property type="project" value="UniProtKB-KW"/>
</dbReference>
<protein>
    <submittedName>
        <fullName evidence="11">Preprotein translocase, YajC subunit</fullName>
    </submittedName>
</protein>
<evidence type="ECO:0000256" key="7">
    <source>
        <dbReference type="ARBA" id="ARBA00022989"/>
    </source>
</evidence>
<dbReference type="EMBL" id="LRPO01000043">
    <property type="protein sequence ID" value="KWZ80635.1"/>
    <property type="molecule type" value="Genomic_DNA"/>
</dbReference>
<evidence type="ECO:0000256" key="6">
    <source>
        <dbReference type="ARBA" id="ARBA00022927"/>
    </source>
</evidence>
<name>A0A133KM93_BIFBI</name>
<gene>
    <name evidence="11" type="ORF">HMPREF3196_01633</name>
</gene>
<dbReference type="NCBIfam" id="TIGR00739">
    <property type="entry name" value="yajC"/>
    <property type="match status" value="1"/>
</dbReference>
<evidence type="ECO:0000313" key="12">
    <source>
        <dbReference type="Proteomes" id="UP000070092"/>
    </source>
</evidence>
<keyword evidence="5" id="KW-0812">Transmembrane</keyword>
<keyword evidence="8" id="KW-0811">Translocation</keyword>
<keyword evidence="6" id="KW-0653">Protein transport</keyword>
<dbReference type="Proteomes" id="UP000070092">
    <property type="component" value="Unassembled WGS sequence"/>
</dbReference>
<dbReference type="SMART" id="SM01323">
    <property type="entry name" value="YajC"/>
    <property type="match status" value="1"/>
</dbReference>
<comment type="similarity">
    <text evidence="2">Belongs to the YajC family.</text>
</comment>
<reference evidence="11 12" key="1">
    <citation type="submission" date="2016-01" db="EMBL/GenBank/DDBJ databases">
        <authorList>
            <person name="Oliw E.H."/>
        </authorList>
    </citation>
    <scope>NUCLEOTIDE SEQUENCE [LARGE SCALE GENOMIC DNA]</scope>
    <source>
        <strain evidence="11 12">MJR8628B</strain>
    </source>
</reference>
<evidence type="ECO:0000256" key="2">
    <source>
        <dbReference type="ARBA" id="ARBA00006742"/>
    </source>
</evidence>
<comment type="subcellular location">
    <subcellularLocation>
        <location evidence="1">Cell membrane</location>
        <topology evidence="1">Single-pass membrane protein</topology>
    </subcellularLocation>
</comment>
<dbReference type="GO" id="GO:0005886">
    <property type="term" value="C:plasma membrane"/>
    <property type="evidence" value="ECO:0007669"/>
    <property type="project" value="UniProtKB-SubCell"/>
</dbReference>
<keyword evidence="4" id="KW-1003">Cell membrane</keyword>
<evidence type="ECO:0000313" key="11">
    <source>
        <dbReference type="EMBL" id="KWZ80635.1"/>
    </source>
</evidence>